<keyword evidence="1" id="KW-0812">Transmembrane</keyword>
<dbReference type="eggNOG" id="ENOG502R6AD">
    <property type="taxonomic scope" value="Eukaryota"/>
</dbReference>
<feature type="transmembrane region" description="Helical" evidence="1">
    <location>
        <begin position="92"/>
        <end position="109"/>
    </location>
</feature>
<gene>
    <name evidence="2" type="ORF">CL6EHI_108770</name>
</gene>
<feature type="transmembrane region" description="Helical" evidence="1">
    <location>
        <begin position="12"/>
        <end position="31"/>
    </location>
</feature>
<evidence type="ECO:0000313" key="3">
    <source>
        <dbReference type="Proteomes" id="UP000078387"/>
    </source>
</evidence>
<keyword evidence="1" id="KW-1133">Transmembrane helix</keyword>
<feature type="transmembrane region" description="Helical" evidence="1">
    <location>
        <begin position="255"/>
        <end position="279"/>
    </location>
</feature>
<protein>
    <submittedName>
        <fullName evidence="2">Uncharacterized protein</fullName>
    </submittedName>
</protein>
<dbReference type="AlphaFoldDB" id="A0A175JWJ6"/>
<organism evidence="2 3">
    <name type="scientific">Entamoeba histolytica</name>
    <dbReference type="NCBI Taxonomy" id="5759"/>
    <lineage>
        <taxon>Eukaryota</taxon>
        <taxon>Amoebozoa</taxon>
        <taxon>Evosea</taxon>
        <taxon>Archamoebae</taxon>
        <taxon>Mastigamoebida</taxon>
        <taxon>Entamoebidae</taxon>
        <taxon>Entamoeba</taxon>
    </lineage>
</organism>
<dbReference type="VEuPathDB" id="AmoebaDB:EHI7A_141340"/>
<feature type="transmembrane region" description="Helical" evidence="1">
    <location>
        <begin position="167"/>
        <end position="193"/>
    </location>
</feature>
<accession>A0A175JWJ6</accession>
<dbReference type="VEuPathDB" id="AmoebaDB:EHI8A_164620"/>
<evidence type="ECO:0000313" key="2">
    <source>
        <dbReference type="EMBL" id="GAT97733.1"/>
    </source>
</evidence>
<feature type="transmembrane region" description="Helical" evidence="1">
    <location>
        <begin position="213"/>
        <end position="235"/>
    </location>
</feature>
<dbReference type="Proteomes" id="UP000078387">
    <property type="component" value="Unassembled WGS sequence"/>
</dbReference>
<feature type="transmembrane region" description="Helical" evidence="1">
    <location>
        <begin position="43"/>
        <end position="63"/>
    </location>
</feature>
<dbReference type="VEuPathDB" id="AmoebaDB:EHI5A_200240"/>
<evidence type="ECO:0000256" key="1">
    <source>
        <dbReference type="SAM" id="Phobius"/>
    </source>
</evidence>
<reference evidence="2 3" key="1">
    <citation type="submission" date="2016-05" db="EMBL/GenBank/DDBJ databases">
        <title>First whole genome sequencing of Entamoeba histolytica HM1:IMSS-clone-6.</title>
        <authorList>
            <person name="Mukherjee Avik.K."/>
            <person name="Izumyama S."/>
            <person name="Nakada-Tsukui K."/>
            <person name="Nozaki T."/>
        </authorList>
    </citation>
    <scope>NUCLEOTIDE SEQUENCE [LARGE SCALE GENOMIC DNA]</scope>
    <source>
        <strain evidence="2 3">HM1:IMSS clone 6</strain>
    </source>
</reference>
<sequence length="290" mass="33548">MGDTSQTQVAIWLLIGLHIISFIVVSVFHVINTMKSDKINYRIHVFFVSMYLFITTVILTLLFDFFDLKSDGPINSSIYNVASFLTSSLNHFFQFTYFFVALEVINNYIDKSLYNKPTLFIVCRKINQVCYVILLIIINPSFGFFFYGYSIKTQPAIDILFDCGFLWQYYCVLTIFYCIIMFISCINAIILSYMTKDGISYSGILLSPLKTMVCVDIVSVLFLIQSSLRFISNFYMIVSAQTSIPRSFTDEFNTWVQFVVICIVHFPTMFILIILLTPFTKTAKFNMKGY</sequence>
<proteinExistence type="predicted"/>
<keyword evidence="1" id="KW-0472">Membrane</keyword>
<dbReference type="VEuPathDB" id="AmoebaDB:EHI_108770"/>
<dbReference type="VEuPathDB" id="AmoebaDB:KM1_237750"/>
<name>A0A175JWJ6_ENTHI</name>
<dbReference type="EMBL" id="BDEQ01000001">
    <property type="protein sequence ID" value="GAT97733.1"/>
    <property type="molecule type" value="Genomic_DNA"/>
</dbReference>
<feature type="transmembrane region" description="Helical" evidence="1">
    <location>
        <begin position="129"/>
        <end position="147"/>
    </location>
</feature>
<comment type="caution">
    <text evidence="2">The sequence shown here is derived from an EMBL/GenBank/DDBJ whole genome shotgun (WGS) entry which is preliminary data.</text>
</comment>